<dbReference type="EMBL" id="JAHRHJ020000004">
    <property type="protein sequence ID" value="KAH9319528.1"/>
    <property type="molecule type" value="Genomic_DNA"/>
</dbReference>
<dbReference type="InterPro" id="IPR036390">
    <property type="entry name" value="WH_DNA-bd_sf"/>
</dbReference>
<reference evidence="5 6" key="1">
    <citation type="journal article" date="2021" name="Nat. Plants">
        <title>The Taxus genome provides insights into paclitaxel biosynthesis.</title>
        <authorList>
            <person name="Xiong X."/>
            <person name="Gou J."/>
            <person name="Liao Q."/>
            <person name="Li Y."/>
            <person name="Zhou Q."/>
            <person name="Bi G."/>
            <person name="Li C."/>
            <person name="Du R."/>
            <person name="Wang X."/>
            <person name="Sun T."/>
            <person name="Guo L."/>
            <person name="Liang H."/>
            <person name="Lu P."/>
            <person name="Wu Y."/>
            <person name="Zhang Z."/>
            <person name="Ro D.K."/>
            <person name="Shang Y."/>
            <person name="Huang S."/>
            <person name="Yan J."/>
        </authorList>
    </citation>
    <scope>NUCLEOTIDE SEQUENCE [LARGE SCALE GENOMIC DNA]</scope>
    <source>
        <strain evidence="5">Ta-2019</strain>
    </source>
</reference>
<dbReference type="Proteomes" id="UP000824469">
    <property type="component" value="Unassembled WGS sequence"/>
</dbReference>
<keyword evidence="1" id="KW-0433">Leucine-rich repeat</keyword>
<name>A0AA38GCP3_TAXCH</name>
<dbReference type="InterPro" id="IPR032675">
    <property type="entry name" value="LRR_dom_sf"/>
</dbReference>
<dbReference type="FunFam" id="1.10.10.10:FF:000322">
    <property type="entry name" value="Probable disease resistance protein At1g63360"/>
    <property type="match status" value="1"/>
</dbReference>
<dbReference type="SUPFAM" id="SSF52058">
    <property type="entry name" value="L domain-like"/>
    <property type="match status" value="2"/>
</dbReference>
<evidence type="ECO:0000313" key="5">
    <source>
        <dbReference type="EMBL" id="KAH9319528.1"/>
    </source>
</evidence>
<dbReference type="Pfam" id="PF23559">
    <property type="entry name" value="WHD_DRP"/>
    <property type="match status" value="1"/>
</dbReference>
<comment type="caution">
    <text evidence="5">The sequence shown here is derived from an EMBL/GenBank/DDBJ whole genome shotgun (WGS) entry which is preliminary data.</text>
</comment>
<sequence>MGRIASAIKKECRGLPLAIKTLAASLADKASSWDWESKLHQIKKILDRPDPIMEILKLSYDSLPAFLKPCFAYFSFFPKDEKIDPQYLIYLWIAEGFIQPGKEQVEIGWNYIYHLADLCLLEIAEEEYDQRYKWCKMHDLLLDLAIYISKESQCAFTVEEAFNKFPAVSRKSRGCRKILLSKKGIYDFLIASNNKLSRLRTLSLSENHGVENIPDNLFRSVRVLRVLDFSGTNIYALPSCIRNFQLLKVLNLRNTDIRKVPKCVRSIESLRFLNISWCQRLQQLPAWIGELNCLEYLDISGCPYQCRRSIPKGISMLMSLQVLRSSDSLILSRDEGNEKSLKLEHLLNLFNLREVFIGVDHVEDLKRIEEGILAPLVNMRTLAIENYGDESHLPHLAEKMLAMKDRLEILGLRSFAVPAWVCGFSNLMQLTLTTCHCAKYPALEEMPNLKILKMIDNRKCRVLPEGFGKPRGFPSLRYLRIEDFPLLEELPELEKGAMPHLEKLVVARCGLVKKVSHGLEHLISLKAKAREILSYSDVGPTESQQTSESLGDSSADIHPLSEITFDPNNEEKLALAQTLGGSSSGIHHLPAITLDTDIEEKLASTQILGGSSSGIHHLPAITLDPDIEEKLASTQTLGGSSSGIHHLPLITLDPDIEEKLASTQTLGGSSSGIHHLPAITLDPDIEEKLTSTQTLGGSSSSIHHLPAITLDPDIEEKLASTQTLGGSSSKDDVLSNYSDIYSDDPRNMVQVENPLKDNKYQVFLIYGGSDVKETLVDHLFKSLREAGVKVAEIDLDKHKTDLEGILFMEQAREDTTIRIPILSMNVKQPLLSLKRLLRKHRPKFLLRPLFYDEEPIQNIQNLHGDLPRYDLDISASSKRASPQESLYTEWSWSSANSRNAQQVKRIVFDVLQMLNILPLHAVAMEKNIVGLMEKLNMDSEDSVVTVAICGIGGVGKTILAKALFNKIGSRFQACSFVPNPQANEICKLQEQILRDLSRQDISVKNVEHGKALMKAHLASIQALVILDGIDRPIWQEEAFSAEWLAPGSKLILTSRDRELFALVQEDRIYRMGGLENEHGIELLSWHAFLRSYPDDGYKDMSQRIVNACHGIPLLLEVVGASLYGKKDMRCWDESIKHLESTQDICKGLSVGYLNLDFQEREIFLDIVCFFLAKENIETTCRYWEVSGFTAYTALESLILKCLIRVDDRKQFIVHDYVQDMGRAMVVEESPHMGKQSRLWKPEDAVQVIRSGLGTESVRAIYISGAENNNIILQAERLAPMSKLQLLWMDGEIVGGDFRKLPPDLIWLRWNSCPLRCLPSEWSMERVAVLDLSSIVEGPPSELRELWNESSCKGFYKNLKVLRLNFTQYLAKLPDMSNCTSLSMLDLQQCSKLRNLPNSFSFHLGGLKCLNLSGCRNLKELPSSIFKHSALERLLLRHCFSLKLIPNTVDELTTLKELDIGFLEYVEELPAFHRLFDLEKLILTGCSSIRMLPDSIKDLNNLKELDVQFLGLIQELPPVSNLLYLNRLILSGCASLRKLPTSIGTLRYLQYLEMNDCRSISVLPETFGDLFSLEELFMNNCSR</sequence>
<dbReference type="Pfam" id="PF00931">
    <property type="entry name" value="NB-ARC"/>
    <property type="match status" value="1"/>
</dbReference>
<dbReference type="InterPro" id="IPR036388">
    <property type="entry name" value="WH-like_DNA-bd_sf"/>
</dbReference>
<dbReference type="GO" id="GO:0043531">
    <property type="term" value="F:ADP binding"/>
    <property type="evidence" value="ECO:0007669"/>
    <property type="project" value="InterPro"/>
</dbReference>
<dbReference type="Gene3D" id="1.10.8.430">
    <property type="entry name" value="Helical domain of apoptotic protease-activating factors"/>
    <property type="match status" value="2"/>
</dbReference>
<protein>
    <recommendedName>
        <fullName evidence="4">TIR domain-containing protein</fullName>
    </recommendedName>
</protein>
<accession>A0AA38GCP3</accession>
<proteinExistence type="predicted"/>
<dbReference type="InterPro" id="IPR003591">
    <property type="entry name" value="Leu-rich_rpt_typical-subtyp"/>
</dbReference>
<dbReference type="GO" id="GO:0007165">
    <property type="term" value="P:signal transduction"/>
    <property type="evidence" value="ECO:0007669"/>
    <property type="project" value="InterPro"/>
</dbReference>
<dbReference type="InterPro" id="IPR042197">
    <property type="entry name" value="Apaf_helical"/>
</dbReference>
<dbReference type="InterPro" id="IPR002182">
    <property type="entry name" value="NB-ARC"/>
</dbReference>
<evidence type="ECO:0000256" key="1">
    <source>
        <dbReference type="ARBA" id="ARBA00022614"/>
    </source>
</evidence>
<dbReference type="PRINTS" id="PR00364">
    <property type="entry name" value="DISEASERSIST"/>
</dbReference>
<dbReference type="Pfam" id="PF23282">
    <property type="entry name" value="WHD_ROQ1"/>
    <property type="match status" value="1"/>
</dbReference>
<gene>
    <name evidence="5" type="ORF">KI387_021297</name>
</gene>
<dbReference type="Pfam" id="PF23598">
    <property type="entry name" value="LRR_14"/>
    <property type="match status" value="1"/>
</dbReference>
<dbReference type="SUPFAM" id="SSF52540">
    <property type="entry name" value="P-loop containing nucleoside triphosphate hydrolases"/>
    <property type="match status" value="2"/>
</dbReference>
<dbReference type="SMART" id="SM00369">
    <property type="entry name" value="LRR_TYP"/>
    <property type="match status" value="3"/>
</dbReference>
<dbReference type="Gene3D" id="3.40.50.10140">
    <property type="entry name" value="Toll/interleukin-1 receptor homology (TIR) domain"/>
    <property type="match status" value="1"/>
</dbReference>
<dbReference type="Gene3D" id="3.80.10.10">
    <property type="entry name" value="Ribonuclease Inhibitor"/>
    <property type="match status" value="4"/>
</dbReference>
<dbReference type="PANTHER" id="PTHR11017:SF385">
    <property type="entry name" value="DISEASE RESISTANCE PROTEIN (TIR-NBS-LRR CLASS)-RELATED"/>
    <property type="match status" value="1"/>
</dbReference>
<keyword evidence="6" id="KW-1185">Reference proteome</keyword>
<dbReference type="InterPro" id="IPR027417">
    <property type="entry name" value="P-loop_NTPase"/>
</dbReference>
<dbReference type="Gene3D" id="1.10.10.10">
    <property type="entry name" value="Winged helix-like DNA-binding domain superfamily/Winged helix DNA-binding domain"/>
    <property type="match status" value="1"/>
</dbReference>
<dbReference type="InterPro" id="IPR058192">
    <property type="entry name" value="WHD_ROQ1-like"/>
</dbReference>
<keyword evidence="3" id="KW-0611">Plant defense</keyword>
<dbReference type="PROSITE" id="PS50104">
    <property type="entry name" value="TIR"/>
    <property type="match status" value="1"/>
</dbReference>
<dbReference type="GO" id="GO:0006952">
    <property type="term" value="P:defense response"/>
    <property type="evidence" value="ECO:0007669"/>
    <property type="project" value="UniProtKB-KW"/>
</dbReference>
<keyword evidence="2" id="KW-0677">Repeat</keyword>
<evidence type="ECO:0000256" key="2">
    <source>
        <dbReference type="ARBA" id="ARBA00022737"/>
    </source>
</evidence>
<dbReference type="InterPro" id="IPR035897">
    <property type="entry name" value="Toll_tir_struct_dom_sf"/>
</dbReference>
<dbReference type="GO" id="GO:0051707">
    <property type="term" value="P:response to other organism"/>
    <property type="evidence" value="ECO:0007669"/>
    <property type="project" value="UniProtKB-ARBA"/>
</dbReference>
<dbReference type="SUPFAM" id="SSF46785">
    <property type="entry name" value="Winged helix' DNA-binding domain"/>
    <property type="match status" value="1"/>
</dbReference>
<dbReference type="InterPro" id="IPR058922">
    <property type="entry name" value="WHD_DRP"/>
</dbReference>
<evidence type="ECO:0000313" key="6">
    <source>
        <dbReference type="Proteomes" id="UP000824469"/>
    </source>
</evidence>
<dbReference type="InterPro" id="IPR000157">
    <property type="entry name" value="TIR_dom"/>
</dbReference>
<dbReference type="InterPro" id="IPR044974">
    <property type="entry name" value="Disease_R_plants"/>
</dbReference>
<dbReference type="Gene3D" id="3.40.50.300">
    <property type="entry name" value="P-loop containing nucleotide triphosphate hydrolases"/>
    <property type="match status" value="1"/>
</dbReference>
<dbReference type="InterPro" id="IPR055414">
    <property type="entry name" value="LRR_R13L4/SHOC2-like"/>
</dbReference>
<evidence type="ECO:0000256" key="3">
    <source>
        <dbReference type="ARBA" id="ARBA00022821"/>
    </source>
</evidence>
<feature type="domain" description="TIR" evidence="4">
    <location>
        <begin position="758"/>
        <end position="881"/>
    </location>
</feature>
<organism evidence="5 6">
    <name type="scientific">Taxus chinensis</name>
    <name type="common">Chinese yew</name>
    <name type="synonym">Taxus wallichiana var. chinensis</name>
    <dbReference type="NCBI Taxonomy" id="29808"/>
    <lineage>
        <taxon>Eukaryota</taxon>
        <taxon>Viridiplantae</taxon>
        <taxon>Streptophyta</taxon>
        <taxon>Embryophyta</taxon>
        <taxon>Tracheophyta</taxon>
        <taxon>Spermatophyta</taxon>
        <taxon>Pinopsida</taxon>
        <taxon>Pinidae</taxon>
        <taxon>Conifers II</taxon>
        <taxon>Cupressales</taxon>
        <taxon>Taxaceae</taxon>
        <taxon>Taxus</taxon>
    </lineage>
</organism>
<evidence type="ECO:0000259" key="4">
    <source>
        <dbReference type="PROSITE" id="PS50104"/>
    </source>
</evidence>
<dbReference type="PANTHER" id="PTHR11017">
    <property type="entry name" value="LEUCINE-RICH REPEAT-CONTAINING PROTEIN"/>
    <property type="match status" value="1"/>
</dbReference>